<feature type="non-terminal residue" evidence="1">
    <location>
        <position position="1"/>
    </location>
</feature>
<organism evidence="1">
    <name type="scientific">Tanacetum cinerariifolium</name>
    <name type="common">Dalmatian daisy</name>
    <name type="synonym">Chrysanthemum cinerariifolium</name>
    <dbReference type="NCBI Taxonomy" id="118510"/>
    <lineage>
        <taxon>Eukaryota</taxon>
        <taxon>Viridiplantae</taxon>
        <taxon>Streptophyta</taxon>
        <taxon>Embryophyta</taxon>
        <taxon>Tracheophyta</taxon>
        <taxon>Spermatophyta</taxon>
        <taxon>Magnoliopsida</taxon>
        <taxon>eudicotyledons</taxon>
        <taxon>Gunneridae</taxon>
        <taxon>Pentapetalae</taxon>
        <taxon>asterids</taxon>
        <taxon>campanulids</taxon>
        <taxon>Asterales</taxon>
        <taxon>Asteraceae</taxon>
        <taxon>Asteroideae</taxon>
        <taxon>Anthemideae</taxon>
        <taxon>Anthemidinae</taxon>
        <taxon>Tanacetum</taxon>
    </lineage>
</organism>
<reference evidence="1" key="1">
    <citation type="journal article" date="2019" name="Sci. Rep.">
        <title>Draft genome of Tanacetum cinerariifolium, the natural source of mosquito coil.</title>
        <authorList>
            <person name="Yamashiro T."/>
            <person name="Shiraishi A."/>
            <person name="Satake H."/>
            <person name="Nakayama K."/>
        </authorList>
    </citation>
    <scope>NUCLEOTIDE SEQUENCE</scope>
</reference>
<gene>
    <name evidence="1" type="ORF">Tci_931450</name>
</gene>
<proteinExistence type="predicted"/>
<dbReference type="AlphaFoldDB" id="A0A699XRA8"/>
<comment type="caution">
    <text evidence="1">The sequence shown here is derived from an EMBL/GenBank/DDBJ whole genome shotgun (WGS) entry which is preliminary data.</text>
</comment>
<name>A0A699XRA8_TANCI</name>
<evidence type="ECO:0000313" key="1">
    <source>
        <dbReference type="EMBL" id="GFD59481.1"/>
    </source>
</evidence>
<protein>
    <submittedName>
        <fullName evidence="1">Uncharacterized protein</fullName>
    </submittedName>
</protein>
<sequence>GFQPGRQVAGNAREYPLAAPGVKAVAAADVFVEQAFADEFAQRPLWQRRGVPVGQLLGFDDGF</sequence>
<dbReference type="EMBL" id="BKCJ011865527">
    <property type="protein sequence ID" value="GFD59481.1"/>
    <property type="molecule type" value="Genomic_DNA"/>
</dbReference>
<accession>A0A699XRA8</accession>